<feature type="compositionally biased region" description="Polar residues" evidence="1">
    <location>
        <begin position="56"/>
        <end position="73"/>
    </location>
</feature>
<sequence length="109" mass="12197">MAVNSWREISANVAGQRYAAACLRGLLLLMTRGARAEEHGSIPGRAVSIHVDERPTQQTHTTGHFNQIPSSGTMGRLPLESHDNKKEKFCRLISNRIHSRLYILQKIPP</sequence>
<feature type="region of interest" description="Disordered" evidence="1">
    <location>
        <begin position="55"/>
        <end position="80"/>
    </location>
</feature>
<evidence type="ECO:0000256" key="1">
    <source>
        <dbReference type="SAM" id="MobiDB-lite"/>
    </source>
</evidence>
<evidence type="ECO:0000313" key="3">
    <source>
        <dbReference type="Proteomes" id="UP000314294"/>
    </source>
</evidence>
<accession>A0A4Z2G4R3</accession>
<dbReference type="EMBL" id="SRLO01000737">
    <property type="protein sequence ID" value="TNN47562.1"/>
    <property type="molecule type" value="Genomic_DNA"/>
</dbReference>
<proteinExistence type="predicted"/>
<comment type="caution">
    <text evidence="2">The sequence shown here is derived from an EMBL/GenBank/DDBJ whole genome shotgun (WGS) entry which is preliminary data.</text>
</comment>
<dbReference type="AlphaFoldDB" id="A0A4Z2G4R3"/>
<reference evidence="2 3" key="1">
    <citation type="submission" date="2019-03" db="EMBL/GenBank/DDBJ databases">
        <title>First draft genome of Liparis tanakae, snailfish: a comprehensive survey of snailfish specific genes.</title>
        <authorList>
            <person name="Kim W."/>
            <person name="Song I."/>
            <person name="Jeong J.-H."/>
            <person name="Kim D."/>
            <person name="Kim S."/>
            <person name="Ryu S."/>
            <person name="Song J.Y."/>
            <person name="Lee S.K."/>
        </authorList>
    </citation>
    <scope>NUCLEOTIDE SEQUENCE [LARGE SCALE GENOMIC DNA]</scope>
    <source>
        <tissue evidence="2">Muscle</tissue>
    </source>
</reference>
<protein>
    <submittedName>
        <fullName evidence="2">Uncharacterized protein</fullName>
    </submittedName>
</protein>
<gene>
    <name evidence="2" type="ORF">EYF80_042244</name>
</gene>
<keyword evidence="3" id="KW-1185">Reference proteome</keyword>
<dbReference type="Proteomes" id="UP000314294">
    <property type="component" value="Unassembled WGS sequence"/>
</dbReference>
<name>A0A4Z2G4R3_9TELE</name>
<evidence type="ECO:0000313" key="2">
    <source>
        <dbReference type="EMBL" id="TNN47562.1"/>
    </source>
</evidence>
<organism evidence="2 3">
    <name type="scientific">Liparis tanakae</name>
    <name type="common">Tanaka's snailfish</name>
    <dbReference type="NCBI Taxonomy" id="230148"/>
    <lineage>
        <taxon>Eukaryota</taxon>
        <taxon>Metazoa</taxon>
        <taxon>Chordata</taxon>
        <taxon>Craniata</taxon>
        <taxon>Vertebrata</taxon>
        <taxon>Euteleostomi</taxon>
        <taxon>Actinopterygii</taxon>
        <taxon>Neopterygii</taxon>
        <taxon>Teleostei</taxon>
        <taxon>Neoteleostei</taxon>
        <taxon>Acanthomorphata</taxon>
        <taxon>Eupercaria</taxon>
        <taxon>Perciformes</taxon>
        <taxon>Cottioidei</taxon>
        <taxon>Cottales</taxon>
        <taxon>Liparidae</taxon>
        <taxon>Liparis</taxon>
    </lineage>
</organism>